<organism evidence="2 3">
    <name type="scientific">Branchiibius cervicis</name>
    <dbReference type="NCBI Taxonomy" id="908252"/>
    <lineage>
        <taxon>Bacteria</taxon>
        <taxon>Bacillati</taxon>
        <taxon>Actinomycetota</taxon>
        <taxon>Actinomycetes</taxon>
        <taxon>Micrococcales</taxon>
        <taxon>Dermacoccaceae</taxon>
        <taxon>Branchiibius</taxon>
    </lineage>
</organism>
<dbReference type="Proteomes" id="UP001596356">
    <property type="component" value="Unassembled WGS sequence"/>
</dbReference>
<dbReference type="EMBL" id="JBHSWJ010000002">
    <property type="protein sequence ID" value="MFC6715053.1"/>
    <property type="molecule type" value="Genomic_DNA"/>
</dbReference>
<reference evidence="3" key="1">
    <citation type="journal article" date="2019" name="Int. J. Syst. Evol. Microbiol.">
        <title>The Global Catalogue of Microorganisms (GCM) 10K type strain sequencing project: providing services to taxonomists for standard genome sequencing and annotation.</title>
        <authorList>
            <consortium name="The Broad Institute Genomics Platform"/>
            <consortium name="The Broad Institute Genome Sequencing Center for Infectious Disease"/>
            <person name="Wu L."/>
            <person name="Ma J."/>
        </authorList>
    </citation>
    <scope>NUCLEOTIDE SEQUENCE [LARGE SCALE GENOMIC DNA]</scope>
    <source>
        <strain evidence="3">NBRC 106593</strain>
    </source>
</reference>
<evidence type="ECO:0000313" key="2">
    <source>
        <dbReference type="EMBL" id="MFC6715053.1"/>
    </source>
</evidence>
<feature type="region of interest" description="Disordered" evidence="1">
    <location>
        <begin position="80"/>
        <end position="115"/>
    </location>
</feature>
<sequence length="150" mass="16077">MGDDNEDRDLAADLIAAAGAGEDEVGRLLLARLPWMKHLTEHERVQMRDELVASARAGVEAENLDLFLLDVSAWESTAAAKATGDTPNENLTPLAQPIVVTRPDPGTDSEAQRSFDTAPDVVAALHAAMTDIRPGRAYAPRGFDPDSTND</sequence>
<evidence type="ECO:0000313" key="3">
    <source>
        <dbReference type="Proteomes" id="UP001596356"/>
    </source>
</evidence>
<gene>
    <name evidence="2" type="ORF">ACFQBT_15070</name>
</gene>
<comment type="caution">
    <text evidence="2">The sequence shown here is derived from an EMBL/GenBank/DDBJ whole genome shotgun (WGS) entry which is preliminary data.</text>
</comment>
<name>A0ABW2AWL6_9MICO</name>
<proteinExistence type="predicted"/>
<accession>A0ABW2AWL6</accession>
<evidence type="ECO:0000256" key="1">
    <source>
        <dbReference type="SAM" id="MobiDB-lite"/>
    </source>
</evidence>
<keyword evidence="3" id="KW-1185">Reference proteome</keyword>
<dbReference type="RefSeq" id="WP_377823873.1">
    <property type="nucleotide sequence ID" value="NZ_JBHSWJ010000002.1"/>
</dbReference>
<protein>
    <submittedName>
        <fullName evidence="2">Uncharacterized protein</fullName>
    </submittedName>
</protein>